<proteinExistence type="predicted"/>
<evidence type="ECO:0000313" key="2">
    <source>
        <dbReference type="EMBL" id="SFM26192.1"/>
    </source>
</evidence>
<protein>
    <recommendedName>
        <fullName evidence="4">MASE1 protein</fullName>
    </recommendedName>
</protein>
<feature type="transmembrane region" description="Helical" evidence="1">
    <location>
        <begin position="6"/>
        <end position="24"/>
    </location>
</feature>
<feature type="transmembrane region" description="Helical" evidence="1">
    <location>
        <begin position="117"/>
        <end position="143"/>
    </location>
</feature>
<feature type="transmembrane region" description="Helical" evidence="1">
    <location>
        <begin position="155"/>
        <end position="174"/>
    </location>
</feature>
<dbReference type="EMBL" id="FOUJ01000001">
    <property type="protein sequence ID" value="SFM26192.1"/>
    <property type="molecule type" value="Genomic_DNA"/>
</dbReference>
<sequence length="193" mass="21771">MPDLESYSAYMNIFLFLILLNSLLSRFAVINSPVSLAPGVSGMYFAVAFMIVFTLWYGIWGALSAYFGCMIGAGILADMPFSLNVIWSLADLWQVLIPLAAFSYFNVNIRLRTKKDITIFILFAVLINNLTGATWGALMLILTGVAEWDTFSITFQGWFVGNFITSLLIVPLLLRYVTPYIQQTESYVKGYWF</sequence>
<feature type="transmembrane region" description="Helical" evidence="1">
    <location>
        <begin position="85"/>
        <end position="105"/>
    </location>
</feature>
<feature type="transmembrane region" description="Helical" evidence="1">
    <location>
        <begin position="44"/>
        <end position="73"/>
    </location>
</feature>
<dbReference type="Proteomes" id="UP000198535">
    <property type="component" value="Unassembled WGS sequence"/>
</dbReference>
<dbReference type="OrthoDB" id="110869at2157"/>
<reference evidence="3" key="1">
    <citation type="submission" date="2016-10" db="EMBL/GenBank/DDBJ databases">
        <authorList>
            <person name="Varghese N."/>
            <person name="Submissions S."/>
        </authorList>
    </citation>
    <scope>NUCLEOTIDE SEQUENCE [LARGE SCALE GENOMIC DNA]</scope>
    <source>
        <strain evidence="3">Mob M</strain>
    </source>
</reference>
<evidence type="ECO:0000313" key="3">
    <source>
        <dbReference type="Proteomes" id="UP000198535"/>
    </source>
</evidence>
<dbReference type="RefSeq" id="WP_091932965.1">
    <property type="nucleotide sequence ID" value="NZ_FOUJ01000001.1"/>
</dbReference>
<keyword evidence="3" id="KW-1185">Reference proteome</keyword>
<keyword evidence="1" id="KW-0472">Membrane</keyword>
<keyword evidence="1" id="KW-0812">Transmembrane</keyword>
<accession>A0A1I4PEK7</accession>
<dbReference type="AlphaFoldDB" id="A0A1I4PEK7"/>
<gene>
    <name evidence="2" type="ORF">SAMN04488696_0609</name>
</gene>
<name>A0A1I4PEK7_9EURY</name>
<evidence type="ECO:0008006" key="4">
    <source>
        <dbReference type="Google" id="ProtNLM"/>
    </source>
</evidence>
<organism evidence="2 3">
    <name type="scientific">Methanolobus profundi</name>
    <dbReference type="NCBI Taxonomy" id="487685"/>
    <lineage>
        <taxon>Archaea</taxon>
        <taxon>Methanobacteriati</taxon>
        <taxon>Methanobacteriota</taxon>
        <taxon>Stenosarchaea group</taxon>
        <taxon>Methanomicrobia</taxon>
        <taxon>Methanosarcinales</taxon>
        <taxon>Methanosarcinaceae</taxon>
        <taxon>Methanolobus</taxon>
    </lineage>
</organism>
<evidence type="ECO:0000256" key="1">
    <source>
        <dbReference type="SAM" id="Phobius"/>
    </source>
</evidence>
<keyword evidence="1" id="KW-1133">Transmembrane helix</keyword>